<dbReference type="RefSeq" id="WP_076743427.1">
    <property type="nucleotide sequence ID" value="NZ_MPSB01000002.1"/>
</dbReference>
<dbReference type="CDD" id="cd00130">
    <property type="entry name" value="PAS"/>
    <property type="match status" value="1"/>
</dbReference>
<comment type="similarity">
    <text evidence="1">Belongs to the phD/YefM antitoxin family.</text>
</comment>
<dbReference type="AlphaFoldDB" id="A0A1V2EYE0"/>
<feature type="domain" description="PAS" evidence="2">
    <location>
        <begin position="69"/>
        <end position="136"/>
    </location>
</feature>
<evidence type="ECO:0000313" key="4">
    <source>
        <dbReference type="Proteomes" id="UP000188729"/>
    </source>
</evidence>
<comment type="caution">
    <text evidence="3">The sequence shown here is derived from an EMBL/GenBank/DDBJ whole genome shotgun (WGS) entry which is preliminary data.</text>
</comment>
<dbReference type="SMART" id="SM00091">
    <property type="entry name" value="PAS"/>
    <property type="match status" value="2"/>
</dbReference>
<dbReference type="OrthoDB" id="7861242at2"/>
<keyword evidence="4" id="KW-1185">Reference proteome</keyword>
<dbReference type="SUPFAM" id="SSF143120">
    <property type="entry name" value="YefM-like"/>
    <property type="match status" value="1"/>
</dbReference>
<evidence type="ECO:0000256" key="1">
    <source>
        <dbReference type="ARBA" id="ARBA00009981"/>
    </source>
</evidence>
<dbReference type="STRING" id="1915074.SPHI_06360"/>
<evidence type="ECO:0000259" key="2">
    <source>
        <dbReference type="SMART" id="SM00091"/>
    </source>
</evidence>
<dbReference type="InterPro" id="IPR000014">
    <property type="entry name" value="PAS"/>
</dbReference>
<reference evidence="3 4" key="1">
    <citation type="submission" date="2016-11" db="EMBL/GenBank/DDBJ databases">
        <title>Genome sequence of Sphingomonas jeddahensis G39.</title>
        <authorList>
            <person name="Poehlein A."/>
            <person name="Wuebbeler J.H."/>
            <person name="Steinbuechel A."/>
            <person name="Daniel R."/>
        </authorList>
    </citation>
    <scope>NUCLEOTIDE SEQUENCE [LARGE SCALE GENOMIC DNA]</scope>
    <source>
        <strain evidence="3 4">G39</strain>
    </source>
</reference>
<dbReference type="Proteomes" id="UP000188729">
    <property type="component" value="Unassembled WGS sequence"/>
</dbReference>
<accession>A0A1V2EYE0</accession>
<gene>
    <name evidence="3" type="ORF">SPHI_06360</name>
</gene>
<evidence type="ECO:0000313" key="3">
    <source>
        <dbReference type="EMBL" id="ONF97199.1"/>
    </source>
</evidence>
<feature type="domain" description="PAS" evidence="2">
    <location>
        <begin position="183"/>
        <end position="249"/>
    </location>
</feature>
<organism evidence="3 4">
    <name type="scientific">Sphingomonas jeddahensis</name>
    <dbReference type="NCBI Taxonomy" id="1915074"/>
    <lineage>
        <taxon>Bacteria</taxon>
        <taxon>Pseudomonadati</taxon>
        <taxon>Pseudomonadota</taxon>
        <taxon>Alphaproteobacteria</taxon>
        <taxon>Sphingomonadales</taxon>
        <taxon>Sphingomonadaceae</taxon>
        <taxon>Sphingomonas</taxon>
    </lineage>
</organism>
<dbReference type="InterPro" id="IPR035965">
    <property type="entry name" value="PAS-like_dom_sf"/>
</dbReference>
<sequence>MAKHSPAPTGVEQQVTASDLVRHFGIWQDKAARAPVYILHRGRPRLVLTSLDVMDALCAPHASRPANSSHLQTLLEATDEMIVLLGEDRTVVGASRGARGYFGDMVQVGAPLSGLAAASDQGLLSAVGRVTQSGLAETVECRSPRFPDRLLNFAVNCGPNGCVLHVRDATAADELQQWRDRHESLARAVEAAGGATAIINLRGRIDQASPHLITLTGASADALATARLASLVAVGDRSALGDAFEAAIDARAPQSLEASLLVGGAALRRVSIGLAPLLSSGRVVGVTIIITPLGA</sequence>
<name>A0A1V2EYE0_9SPHN</name>
<dbReference type="InterPro" id="IPR036165">
    <property type="entry name" value="YefM-like_sf"/>
</dbReference>
<dbReference type="Gene3D" id="3.30.450.20">
    <property type="entry name" value="PAS domain"/>
    <property type="match status" value="1"/>
</dbReference>
<proteinExistence type="inferred from homology"/>
<protein>
    <recommendedName>
        <fullName evidence="2">PAS domain-containing protein</fullName>
    </recommendedName>
</protein>
<dbReference type="EMBL" id="MPSB01000002">
    <property type="protein sequence ID" value="ONF97199.1"/>
    <property type="molecule type" value="Genomic_DNA"/>
</dbReference>
<dbReference type="SUPFAM" id="SSF55785">
    <property type="entry name" value="PYP-like sensor domain (PAS domain)"/>
    <property type="match status" value="1"/>
</dbReference>